<dbReference type="Proteomes" id="UP000198512">
    <property type="component" value="Unassembled WGS sequence"/>
</dbReference>
<reference evidence="1 2" key="1">
    <citation type="submission" date="2016-10" db="EMBL/GenBank/DDBJ databases">
        <authorList>
            <person name="Varghese N."/>
            <person name="Submissions S."/>
        </authorList>
    </citation>
    <scope>NUCLEOTIDE SEQUENCE [LARGE SCALE GENOMIC DNA]</scope>
    <source>
        <strain evidence="1 2">CIP 109853</strain>
    </source>
</reference>
<gene>
    <name evidence="1" type="ORF">SAMN05216600_107164</name>
</gene>
<sequence>MIRRRPLRSLVLLALVLLGVLAWQQRVHLQAFPGILGAYSAKEYCSCRYVTAQPAAYCAGYVTQYLPLSELHDDASLKRVTARALGRSAQAQWLGQRQGCQLLP</sequence>
<protein>
    <recommendedName>
        <fullName evidence="3">Amidase</fullName>
    </recommendedName>
</protein>
<name>A0ABY1BDC4_9PSED</name>
<organism evidence="1 2">
    <name type="scientific">Pseudomonas cuatrocienegasensis</name>
    <dbReference type="NCBI Taxonomy" id="543360"/>
    <lineage>
        <taxon>Bacteria</taxon>
        <taxon>Pseudomonadati</taxon>
        <taxon>Pseudomonadota</taxon>
        <taxon>Gammaproteobacteria</taxon>
        <taxon>Pseudomonadales</taxon>
        <taxon>Pseudomonadaceae</taxon>
        <taxon>Pseudomonas</taxon>
    </lineage>
</organism>
<accession>A0ABY1BDC4</accession>
<evidence type="ECO:0008006" key="3">
    <source>
        <dbReference type="Google" id="ProtNLM"/>
    </source>
</evidence>
<dbReference type="RefSeq" id="WP_069520123.1">
    <property type="nucleotide sequence ID" value="NZ_FOFP01000007.1"/>
</dbReference>
<dbReference type="EMBL" id="FOFP01000007">
    <property type="protein sequence ID" value="SEQ59163.1"/>
    <property type="molecule type" value="Genomic_DNA"/>
</dbReference>
<evidence type="ECO:0000313" key="1">
    <source>
        <dbReference type="EMBL" id="SEQ59163.1"/>
    </source>
</evidence>
<keyword evidence="2" id="KW-1185">Reference proteome</keyword>
<comment type="caution">
    <text evidence="1">The sequence shown here is derived from an EMBL/GenBank/DDBJ whole genome shotgun (WGS) entry which is preliminary data.</text>
</comment>
<proteinExistence type="predicted"/>
<evidence type="ECO:0000313" key="2">
    <source>
        <dbReference type="Proteomes" id="UP000198512"/>
    </source>
</evidence>